<evidence type="ECO:0000313" key="3">
    <source>
        <dbReference type="EMBL" id="RFT07708.1"/>
    </source>
</evidence>
<keyword evidence="1" id="KW-1133">Transmembrane helix</keyword>
<keyword evidence="4" id="KW-1185">Reference proteome</keyword>
<feature type="transmembrane region" description="Helical" evidence="1">
    <location>
        <begin position="44"/>
        <end position="62"/>
    </location>
</feature>
<evidence type="ECO:0000259" key="2">
    <source>
        <dbReference type="Pfam" id="PF05569"/>
    </source>
</evidence>
<feature type="domain" description="Peptidase M56" evidence="2">
    <location>
        <begin position="13"/>
        <end position="263"/>
    </location>
</feature>
<sequence>MRWRYDMENIWSFLLQTLSVSLIGLLLLVVKLLLRNRLSPRWQYAVWGVLAVRLMVPASTYGKDIFLPLPLWVETVKLTVEQGLSSAYTAFYEAVRVVAPVPWLSGGPVSVTDWLFLLYILGVFGMLGWELFASLRLRRRFQNGEPVSAQEFRRLQRMGEREGRTICAAVFLPQLTSPMVCGVFHLVLGLPANKPVEETAILHAFLYPTRWNILQSGFWRVCRALHWCNPVMWFFLRQVNHDWVSFCDHQVLERLQEEEQEGYDPGRLTGTSAIFDGEKDLKEQAEAAERRSIAPKGRTLVAVCVTVVLLCSSLLGTVEKTVEIRPWWEGDGSRQEMVAISHCNPCTTAAGALDTYAKGMMQENPLYCAMASPEARRKQLEDGFLRGEGQKTASETVLLYPAVSYDQAAEAPVKVRLEDGYRFDTDRGYRVQNLKEKDGGQTGLLILYLYTVPEGKEFVEKDRFDDMELTESYLPSGQLVCPVRVWREENRYVVEETGERAIYLSYDIPNGGAEYCERMVPELEAEKAVGKYGTMTVHRWSVYQVDNEEKAETSVWDWERGSGFCEIPKPDAAFSVIRWPWKVSYQCVDGWQDRENLQMVGLHVMPLIEEGEQPDFSELDAYLDISNLNASGSDNRGVSWNHCRVDETWDGEVTVEGVCETDTQGLAVRLIWNFEEKESFTIRGGVNDGP</sequence>
<organism evidence="3 4">
    <name type="scientific">Evtepia gabavorous</name>
    <dbReference type="NCBI Taxonomy" id="2211183"/>
    <lineage>
        <taxon>Bacteria</taxon>
        <taxon>Bacillati</taxon>
        <taxon>Bacillota</taxon>
        <taxon>Clostridia</taxon>
        <taxon>Eubacteriales</taxon>
        <taxon>Evtepia</taxon>
    </lineage>
</organism>
<evidence type="ECO:0000313" key="4">
    <source>
        <dbReference type="Proteomes" id="UP000260649"/>
    </source>
</evidence>
<protein>
    <recommendedName>
        <fullName evidence="2">Peptidase M56 domain-containing protein</fullName>
    </recommendedName>
</protein>
<accession>A0A3E2B6N8</accession>
<dbReference type="InterPro" id="IPR008756">
    <property type="entry name" value="Peptidase_M56"/>
</dbReference>
<keyword evidence="1" id="KW-0472">Membrane</keyword>
<proteinExistence type="predicted"/>
<evidence type="ECO:0000256" key="1">
    <source>
        <dbReference type="SAM" id="Phobius"/>
    </source>
</evidence>
<dbReference type="AlphaFoldDB" id="A0A3E2B6N8"/>
<name>A0A3E2B6N8_9FIRM</name>
<gene>
    <name evidence="3" type="ORF">DV520_00785</name>
</gene>
<comment type="caution">
    <text evidence="3">The sequence shown here is derived from an EMBL/GenBank/DDBJ whole genome shotgun (WGS) entry which is preliminary data.</text>
</comment>
<feature type="transmembrane region" description="Helical" evidence="1">
    <location>
        <begin position="12"/>
        <end position="32"/>
    </location>
</feature>
<dbReference type="EMBL" id="QQRQ01000001">
    <property type="protein sequence ID" value="RFT07708.1"/>
    <property type="molecule type" value="Genomic_DNA"/>
</dbReference>
<dbReference type="Pfam" id="PF05569">
    <property type="entry name" value="Peptidase_M56"/>
    <property type="match status" value="1"/>
</dbReference>
<dbReference type="OrthoDB" id="9770467at2"/>
<keyword evidence="1" id="KW-0812">Transmembrane</keyword>
<reference evidence="3 4" key="1">
    <citation type="submission" date="2018-07" db="EMBL/GenBank/DDBJ databases">
        <title>GABA Modulating Bacteria of the Human Gut Microbiota.</title>
        <authorList>
            <person name="Strandwitz P."/>
            <person name="Kim K.H."/>
            <person name="Terekhova D."/>
            <person name="Liu J.K."/>
            <person name="Sharma A."/>
            <person name="Levering J."/>
            <person name="Mcdonald D."/>
            <person name="Dietrich D."/>
            <person name="Ramadhar T.R."/>
            <person name="Lekbua A."/>
            <person name="Mroue N."/>
            <person name="Liston C."/>
            <person name="Stewart E.J."/>
            <person name="Dubin M.J."/>
            <person name="Zengler K."/>
            <person name="Knight R."/>
            <person name="Gilbert J.A."/>
            <person name="Clardy J."/>
            <person name="Lewis K."/>
        </authorList>
    </citation>
    <scope>NUCLEOTIDE SEQUENCE [LARGE SCALE GENOMIC DNA]</scope>
    <source>
        <strain evidence="3 4">KLE1738</strain>
    </source>
</reference>
<feature type="transmembrane region" description="Helical" evidence="1">
    <location>
        <begin position="114"/>
        <end position="132"/>
    </location>
</feature>
<dbReference type="Proteomes" id="UP000260649">
    <property type="component" value="Unassembled WGS sequence"/>
</dbReference>